<feature type="transmembrane region" description="Helical" evidence="1">
    <location>
        <begin position="179"/>
        <end position="202"/>
    </location>
</feature>
<feature type="transmembrane region" description="Helical" evidence="1">
    <location>
        <begin position="79"/>
        <end position="99"/>
    </location>
</feature>
<keyword evidence="1" id="KW-1133">Transmembrane helix</keyword>
<keyword evidence="1" id="KW-0472">Membrane</keyword>
<feature type="transmembrane region" description="Helical" evidence="1">
    <location>
        <begin position="111"/>
        <end position="130"/>
    </location>
</feature>
<evidence type="ECO:0000313" key="2">
    <source>
        <dbReference type="EMBL" id="MEF7617490.1"/>
    </source>
</evidence>
<accession>A0AAW9QJQ5</accession>
<sequence length="458" mass="48135">MTEDDARRFLLLRAYEAPLAPPWTDADALAATEAAARSVGEQGGAERFLAARAAEGTARLLPREPAAGRALQATGRPRWIGAALVALALAIGLASPVLGPSKQLNLLAPPLLALLCWNLLVYAAIAAAALRRDAPPGALRRWLAGVPARVGGAAPGASATPAARFLADWSRRAAPLWSARAACWLHAAAAALVAGLLGAMYLRGLAFEYRAGWDSTFLSAEAVRALLSAVLGPASALSGIALPSADELARLRFSAGPGENAARWIHLHAITAALVVLLPRALLAVSAAWRARRLARRFPLALDDAYAQRLLRSHRGDAAAVRVLPYSYQPTAQALDGLRSVMAHSFGPRTEVQVDAPMRQGDEERLADVPGTGAAPGFVLFALSATPERETHGAVAEALPGARLLVDESGFAQRFGATRTAQRREAWTRMLAGLQRTPIFIDLAAPDLAATDAALQRG</sequence>
<keyword evidence="3" id="KW-1185">Reference proteome</keyword>
<evidence type="ECO:0000256" key="1">
    <source>
        <dbReference type="SAM" id="Phobius"/>
    </source>
</evidence>
<dbReference type="Pfam" id="PF11067">
    <property type="entry name" value="DUF2868"/>
    <property type="match status" value="1"/>
</dbReference>
<dbReference type="EMBL" id="JAZIBG010000058">
    <property type="protein sequence ID" value="MEF7617490.1"/>
    <property type="molecule type" value="Genomic_DNA"/>
</dbReference>
<dbReference type="Proteomes" id="UP001336250">
    <property type="component" value="Unassembled WGS sequence"/>
</dbReference>
<gene>
    <name evidence="2" type="ORF">V4F39_26510</name>
</gene>
<reference evidence="2 3" key="1">
    <citation type="submission" date="2024-02" db="EMBL/GenBank/DDBJ databases">
        <title>Genome sequence of Aquincola sp. MAHUQ-54.</title>
        <authorList>
            <person name="Huq M.A."/>
        </authorList>
    </citation>
    <scope>NUCLEOTIDE SEQUENCE [LARGE SCALE GENOMIC DNA]</scope>
    <source>
        <strain evidence="2 3">MAHUQ-54</strain>
    </source>
</reference>
<dbReference type="InterPro" id="IPR021296">
    <property type="entry name" value="DUF2868"/>
</dbReference>
<name>A0AAW9QJQ5_9BURK</name>
<dbReference type="AlphaFoldDB" id="A0AAW9QJQ5"/>
<keyword evidence="1" id="KW-0812">Transmembrane</keyword>
<dbReference type="RefSeq" id="WP_332293253.1">
    <property type="nucleotide sequence ID" value="NZ_JAZIBG010000058.1"/>
</dbReference>
<evidence type="ECO:0000313" key="3">
    <source>
        <dbReference type="Proteomes" id="UP001336250"/>
    </source>
</evidence>
<protein>
    <submittedName>
        <fullName evidence="2">DUF2868 domain-containing protein</fullName>
    </submittedName>
</protein>
<feature type="transmembrane region" description="Helical" evidence="1">
    <location>
        <begin position="265"/>
        <end position="289"/>
    </location>
</feature>
<comment type="caution">
    <text evidence="2">The sequence shown here is derived from an EMBL/GenBank/DDBJ whole genome shotgun (WGS) entry which is preliminary data.</text>
</comment>
<proteinExistence type="predicted"/>
<organism evidence="2 3">
    <name type="scientific">Aquincola agrisoli</name>
    <dbReference type="NCBI Taxonomy" id="3119538"/>
    <lineage>
        <taxon>Bacteria</taxon>
        <taxon>Pseudomonadati</taxon>
        <taxon>Pseudomonadota</taxon>
        <taxon>Betaproteobacteria</taxon>
        <taxon>Burkholderiales</taxon>
        <taxon>Sphaerotilaceae</taxon>
        <taxon>Aquincola</taxon>
    </lineage>
</organism>